<feature type="transmembrane region" description="Helical" evidence="13">
    <location>
        <begin position="57"/>
        <end position="80"/>
    </location>
</feature>
<dbReference type="PANTHER" id="PTHR43298:SF2">
    <property type="entry name" value="FMN_FAD EXPORTER YEEO-RELATED"/>
    <property type="match status" value="1"/>
</dbReference>
<dbReference type="STRING" id="360807.ERS852392_02972"/>
<reference evidence="17" key="1">
    <citation type="submission" date="2015-05" db="EMBL/GenBank/DDBJ databases">
        <authorList>
            <consortium name="Pathogen Informatics"/>
        </authorList>
    </citation>
    <scope>NUCLEOTIDE SEQUENCE [LARGE SCALE GENOMIC DNA]</scope>
    <source>
        <strain evidence="15 18">2789STDY5608887</strain>
        <strain evidence="17">L1-83</strain>
    </source>
</reference>
<keyword evidence="10" id="KW-0406">Ion transport</keyword>
<evidence type="ECO:0000313" key="15">
    <source>
        <dbReference type="EMBL" id="CUM73697.1"/>
    </source>
</evidence>
<dbReference type="RefSeq" id="WP_021924189.1">
    <property type="nucleotide sequence ID" value="NZ_CATYLF010000008.1"/>
</dbReference>
<evidence type="ECO:0000256" key="2">
    <source>
        <dbReference type="ARBA" id="ARBA00004651"/>
    </source>
</evidence>
<dbReference type="GO" id="GO:0015297">
    <property type="term" value="F:antiporter activity"/>
    <property type="evidence" value="ECO:0007669"/>
    <property type="project" value="UniProtKB-KW"/>
</dbReference>
<reference evidence="16 19" key="3">
    <citation type="submission" date="2018-08" db="EMBL/GenBank/DDBJ databases">
        <title>A genome reference for cultivated species of the human gut microbiota.</title>
        <authorList>
            <person name="Zou Y."/>
            <person name="Xue W."/>
            <person name="Luo G."/>
        </authorList>
    </citation>
    <scope>NUCLEOTIDE SEQUENCE [LARGE SCALE GENOMIC DNA]</scope>
    <source>
        <strain evidence="16 19">AM23-23AC</strain>
    </source>
</reference>
<feature type="transmembrane region" description="Helical" evidence="13">
    <location>
        <begin position="92"/>
        <end position="114"/>
    </location>
</feature>
<protein>
    <recommendedName>
        <fullName evidence="4">Probable multidrug resistance protein NorM</fullName>
    </recommendedName>
    <alternativeName>
        <fullName evidence="12">Multidrug-efflux transporter</fullName>
    </alternativeName>
</protein>
<keyword evidence="7" id="KW-1003">Cell membrane</keyword>
<evidence type="ECO:0000256" key="13">
    <source>
        <dbReference type="SAM" id="Phobius"/>
    </source>
</evidence>
<evidence type="ECO:0000256" key="12">
    <source>
        <dbReference type="ARBA" id="ARBA00031636"/>
    </source>
</evidence>
<dbReference type="Proteomes" id="UP000283701">
    <property type="component" value="Unassembled WGS sequence"/>
</dbReference>
<evidence type="ECO:0000313" key="17">
    <source>
        <dbReference type="Proteomes" id="UP000049828"/>
    </source>
</evidence>
<dbReference type="NCBIfam" id="TIGR00797">
    <property type="entry name" value="matE"/>
    <property type="match status" value="1"/>
</dbReference>
<evidence type="ECO:0000256" key="8">
    <source>
        <dbReference type="ARBA" id="ARBA00022692"/>
    </source>
</evidence>
<dbReference type="GO" id="GO:0042910">
    <property type="term" value="F:xenobiotic transmembrane transporter activity"/>
    <property type="evidence" value="ECO:0007669"/>
    <property type="project" value="InterPro"/>
</dbReference>
<dbReference type="EMBL" id="CVRS01000117">
    <property type="protein sequence ID" value="CRL43144.1"/>
    <property type="molecule type" value="Genomic_DNA"/>
</dbReference>
<dbReference type="InterPro" id="IPR048279">
    <property type="entry name" value="MdtK-like"/>
</dbReference>
<dbReference type="InterPro" id="IPR050222">
    <property type="entry name" value="MATE_MdtK"/>
</dbReference>
<keyword evidence="6" id="KW-0050">Antiport</keyword>
<dbReference type="CDD" id="cd13138">
    <property type="entry name" value="MATE_yoeA_like"/>
    <property type="match status" value="1"/>
</dbReference>
<organism evidence="14 17">
    <name type="scientific">Roseburia inulinivorans</name>
    <dbReference type="NCBI Taxonomy" id="360807"/>
    <lineage>
        <taxon>Bacteria</taxon>
        <taxon>Bacillati</taxon>
        <taxon>Bacillota</taxon>
        <taxon>Clostridia</taxon>
        <taxon>Lachnospirales</taxon>
        <taxon>Lachnospiraceae</taxon>
        <taxon>Roseburia</taxon>
    </lineage>
</organism>
<feature type="transmembrane region" description="Helical" evidence="13">
    <location>
        <begin position="414"/>
        <end position="434"/>
    </location>
</feature>
<feature type="transmembrane region" description="Helical" evidence="13">
    <location>
        <begin position="194"/>
        <end position="212"/>
    </location>
</feature>
<name>A0A0M6X0Y0_9FIRM</name>
<evidence type="ECO:0000256" key="6">
    <source>
        <dbReference type="ARBA" id="ARBA00022449"/>
    </source>
</evidence>
<dbReference type="Proteomes" id="UP000049828">
    <property type="component" value="Unassembled WGS sequence"/>
</dbReference>
<dbReference type="Pfam" id="PF01554">
    <property type="entry name" value="MatE"/>
    <property type="match status" value="2"/>
</dbReference>
<keyword evidence="8 13" id="KW-0812">Transmembrane</keyword>
<dbReference type="EMBL" id="QRHP01000001">
    <property type="protein sequence ID" value="RHF87507.1"/>
    <property type="molecule type" value="Genomic_DNA"/>
</dbReference>
<evidence type="ECO:0000313" key="19">
    <source>
        <dbReference type="Proteomes" id="UP000283701"/>
    </source>
</evidence>
<evidence type="ECO:0000313" key="14">
    <source>
        <dbReference type="EMBL" id="CRL43144.1"/>
    </source>
</evidence>
<dbReference type="Proteomes" id="UP000095453">
    <property type="component" value="Unassembled WGS sequence"/>
</dbReference>
<evidence type="ECO:0000256" key="11">
    <source>
        <dbReference type="ARBA" id="ARBA00023136"/>
    </source>
</evidence>
<keyword evidence="17" id="KW-1185">Reference proteome</keyword>
<dbReference type="GO" id="GO:0005886">
    <property type="term" value="C:plasma membrane"/>
    <property type="evidence" value="ECO:0007669"/>
    <property type="project" value="UniProtKB-SubCell"/>
</dbReference>
<evidence type="ECO:0000256" key="1">
    <source>
        <dbReference type="ARBA" id="ARBA00003408"/>
    </source>
</evidence>
<dbReference type="AlphaFoldDB" id="A0A0M6X0Y0"/>
<comment type="similarity">
    <text evidence="3">Belongs to the multi antimicrobial extrusion (MATE) (TC 2.A.66.1) family.</text>
</comment>
<dbReference type="GO" id="GO:0006811">
    <property type="term" value="P:monoatomic ion transport"/>
    <property type="evidence" value="ECO:0007669"/>
    <property type="project" value="UniProtKB-KW"/>
</dbReference>
<reference evidence="14" key="2">
    <citation type="submission" date="2015-05" db="EMBL/GenBank/DDBJ databases">
        <authorList>
            <person name="Wang D.B."/>
            <person name="Wang M."/>
        </authorList>
    </citation>
    <scope>NUCLEOTIDE SEQUENCE [LARGE SCALE GENOMIC DNA]</scope>
    <source>
        <strain evidence="14">L1-83</strain>
    </source>
</reference>
<feature type="transmembrane region" description="Helical" evidence="13">
    <location>
        <begin position="355"/>
        <end position="372"/>
    </location>
</feature>
<sequence>MTKDLTQGKITPLLVKFTIPLLFGNIFQLMYNSVDSIIVGQLVGKEALAAVGTSNPLMTLAILFVNGMCIGASILMGTQYGAKKMDVLKRQISTTMIAGIVFSITVTLFCILFARPLLLLIRVQEEVLPLAVPYLRIVFLGFIFTFIYNFFACTLRALGDSTTPLYFLVASSVLNIIGDLFFVAVLRWGSMGCAVATVVSEAVCCMLCIIYIKRKVPELNLGKAWFVFDGTLLKQTILYGWTSAMQQGTVQLGKIGVQAIANTMGVSVMAAYTIVNRIDDFACLPEQNIAHSMTSFMAQNSGAGKKERVRKGFWGGMKIELVYGMVIFLVCFFFAEPVVRLFVRDTDVVKEGVTYLKLISFMYLLPAVTNGIQGYFRGIGDLKITLISSMVNMGVRVLAAFVFVFGFAMKVETFPFACLAGWIAMLITEGPLLVRSYGRLKRGENAVI</sequence>
<dbReference type="InterPro" id="IPR002528">
    <property type="entry name" value="MATE_fam"/>
</dbReference>
<evidence type="ECO:0000313" key="16">
    <source>
        <dbReference type="EMBL" id="RHF87507.1"/>
    </source>
</evidence>
<feature type="transmembrane region" description="Helical" evidence="13">
    <location>
        <begin position="321"/>
        <end position="343"/>
    </location>
</feature>
<keyword evidence="5" id="KW-0813">Transport</keyword>
<accession>A0A0M6X0Y0</accession>
<dbReference type="PIRSF" id="PIRSF006603">
    <property type="entry name" value="DinF"/>
    <property type="match status" value="1"/>
</dbReference>
<evidence type="ECO:0000256" key="4">
    <source>
        <dbReference type="ARBA" id="ARBA00020268"/>
    </source>
</evidence>
<evidence type="ECO:0000256" key="3">
    <source>
        <dbReference type="ARBA" id="ARBA00010199"/>
    </source>
</evidence>
<feature type="transmembrane region" description="Helical" evidence="13">
    <location>
        <begin position="134"/>
        <end position="153"/>
    </location>
</feature>
<gene>
    <name evidence="15" type="primary">mepA_2</name>
    <name evidence="16" type="ORF">DW654_01765</name>
    <name evidence="15" type="ORF">ERS852444_00259</name>
    <name evidence="14" type="ORF">RIL183_08441</name>
</gene>
<feature type="transmembrane region" description="Helical" evidence="13">
    <location>
        <begin position="165"/>
        <end position="188"/>
    </location>
</feature>
<evidence type="ECO:0000256" key="10">
    <source>
        <dbReference type="ARBA" id="ARBA00023065"/>
    </source>
</evidence>
<evidence type="ECO:0000256" key="7">
    <source>
        <dbReference type="ARBA" id="ARBA00022475"/>
    </source>
</evidence>
<dbReference type="PANTHER" id="PTHR43298">
    <property type="entry name" value="MULTIDRUG RESISTANCE PROTEIN NORM-RELATED"/>
    <property type="match status" value="1"/>
</dbReference>
<proteinExistence type="inferred from homology"/>
<comment type="function">
    <text evidence="1">Multidrug efflux pump.</text>
</comment>
<dbReference type="OrthoDB" id="9776324at2"/>
<dbReference type="EMBL" id="CYXX01000001">
    <property type="protein sequence ID" value="CUM73697.1"/>
    <property type="molecule type" value="Genomic_DNA"/>
</dbReference>
<comment type="subcellular location">
    <subcellularLocation>
        <location evidence="2">Cell membrane</location>
        <topology evidence="2">Multi-pass membrane protein</topology>
    </subcellularLocation>
</comment>
<feature type="transmembrane region" description="Helical" evidence="13">
    <location>
        <begin position="384"/>
        <end position="408"/>
    </location>
</feature>
<keyword evidence="11 13" id="KW-0472">Membrane</keyword>
<evidence type="ECO:0000313" key="18">
    <source>
        <dbReference type="Proteomes" id="UP000095453"/>
    </source>
</evidence>
<keyword evidence="9 13" id="KW-1133">Transmembrane helix</keyword>
<evidence type="ECO:0000256" key="5">
    <source>
        <dbReference type="ARBA" id="ARBA00022448"/>
    </source>
</evidence>
<evidence type="ECO:0000256" key="9">
    <source>
        <dbReference type="ARBA" id="ARBA00022989"/>
    </source>
</evidence>